<gene>
    <name evidence="1" type="ORF">WU87_11745</name>
</gene>
<dbReference type="EMBL" id="LAYQ01000024">
    <property type="protein sequence ID" value="KKO77494.1"/>
    <property type="molecule type" value="Genomic_DNA"/>
</dbReference>
<dbReference type="Proteomes" id="UP000034245">
    <property type="component" value="Unassembled WGS sequence"/>
</dbReference>
<reference evidence="1" key="1">
    <citation type="submission" date="2015-04" db="EMBL/GenBank/DDBJ databases">
        <title>Draft Genome Sequences of Three Species of Emerging Human-Pathogenic Corynebacteria.</title>
        <authorList>
            <person name="Pacheco L.G."/>
            <person name="Mattos-Guaraldi A.L."/>
            <person name="Santos C.S."/>
            <person name="Veras A.O."/>
            <person name="Guimaraes L.C."/>
            <person name="Abreu V."/>
            <person name="Pereira F.L."/>
            <person name="Soares S.C."/>
            <person name="Dorella F.A."/>
            <person name="Carvalho A.F."/>
            <person name="Leal C.G."/>
            <person name="Figueiredo H.C."/>
            <person name="Ramos J.N."/>
            <person name="Vieira V."/>
            <person name="Farfour E."/>
            <person name="Guiso N."/>
            <person name="Hirata R.Jr."/>
            <person name="Ramos R.T."/>
            <person name="Azevedo V."/>
            <person name="Silva A."/>
        </authorList>
    </citation>
    <scope>NUCLEOTIDE SEQUENCE</scope>
    <source>
        <strain evidence="1">1941</strain>
    </source>
</reference>
<accession>A0ACC4U8D3</accession>
<evidence type="ECO:0000313" key="2">
    <source>
        <dbReference type="Proteomes" id="UP000034245"/>
    </source>
</evidence>
<sequence length="135" mass="15360">MIVADSRGSDIYFETPASRIEHIELEWIHSVEKEPWREVYRIEEHHLLLTDVYLKGFGAGVPSDLEGVTVNEGGSVHTSKIDREIDELNWVHSHATAHVLRVFLVDQPEPVLLQHEIPHRTFTTAFIGTAADIDK</sequence>
<organism evidence="1 2">
    <name type="scientific">Corynebacterium minutissimum</name>
    <dbReference type="NCBI Taxonomy" id="38301"/>
    <lineage>
        <taxon>Bacteria</taxon>
        <taxon>Bacillati</taxon>
        <taxon>Actinomycetota</taxon>
        <taxon>Actinomycetes</taxon>
        <taxon>Mycobacteriales</taxon>
        <taxon>Corynebacteriaceae</taxon>
        <taxon>Corynebacterium</taxon>
    </lineage>
</organism>
<comment type="caution">
    <text evidence="1">The sequence shown here is derived from an EMBL/GenBank/DDBJ whole genome shotgun (WGS) entry which is preliminary data.</text>
</comment>
<keyword evidence="2" id="KW-1185">Reference proteome</keyword>
<evidence type="ECO:0000313" key="1">
    <source>
        <dbReference type="EMBL" id="KKO77494.1"/>
    </source>
</evidence>
<name>A0ACC4U8D3_9CORY</name>
<protein>
    <submittedName>
        <fullName evidence="1">Uncharacterized protein</fullName>
    </submittedName>
</protein>
<proteinExistence type="predicted"/>